<evidence type="ECO:0000313" key="4">
    <source>
        <dbReference type="WBParaSite" id="HPBE_0001948801-mRNA-1"/>
    </source>
</evidence>
<reference evidence="2 3" key="1">
    <citation type="submission" date="2018-11" db="EMBL/GenBank/DDBJ databases">
        <authorList>
            <consortium name="Pathogen Informatics"/>
        </authorList>
    </citation>
    <scope>NUCLEOTIDE SEQUENCE [LARGE SCALE GENOMIC DNA]</scope>
</reference>
<name>A0A183GBK3_HELPZ</name>
<reference evidence="4" key="2">
    <citation type="submission" date="2019-09" db="UniProtKB">
        <authorList>
            <consortium name="WormBaseParasite"/>
        </authorList>
    </citation>
    <scope>IDENTIFICATION</scope>
</reference>
<evidence type="ECO:0000313" key="3">
    <source>
        <dbReference type="Proteomes" id="UP000050761"/>
    </source>
</evidence>
<keyword evidence="3" id="KW-1185">Reference proteome</keyword>
<dbReference type="WBParaSite" id="HPBE_0001948801-mRNA-1">
    <property type="protein sequence ID" value="HPBE_0001948801-mRNA-1"/>
    <property type="gene ID" value="HPBE_0001948801"/>
</dbReference>
<dbReference type="OrthoDB" id="8956628at2759"/>
<evidence type="ECO:0000313" key="2">
    <source>
        <dbReference type="EMBL" id="VDP15275.1"/>
    </source>
</evidence>
<evidence type="ECO:0000256" key="1">
    <source>
        <dbReference type="SAM" id="Coils"/>
    </source>
</evidence>
<organism evidence="3 4">
    <name type="scientific">Heligmosomoides polygyrus</name>
    <name type="common">Parasitic roundworm</name>
    <dbReference type="NCBI Taxonomy" id="6339"/>
    <lineage>
        <taxon>Eukaryota</taxon>
        <taxon>Metazoa</taxon>
        <taxon>Ecdysozoa</taxon>
        <taxon>Nematoda</taxon>
        <taxon>Chromadorea</taxon>
        <taxon>Rhabditida</taxon>
        <taxon>Rhabditina</taxon>
        <taxon>Rhabditomorpha</taxon>
        <taxon>Strongyloidea</taxon>
        <taxon>Heligmosomidae</taxon>
        <taxon>Heligmosomoides</taxon>
    </lineage>
</organism>
<keyword evidence="1" id="KW-0175">Coiled coil</keyword>
<dbReference type="EMBL" id="UZAH01031399">
    <property type="protein sequence ID" value="VDP15275.1"/>
    <property type="molecule type" value="Genomic_DNA"/>
</dbReference>
<protein>
    <submittedName>
        <fullName evidence="4">VASP_tetra domain-containing protein</fullName>
    </submittedName>
</protein>
<gene>
    <name evidence="2" type="ORF">HPBE_LOCUS19487</name>
</gene>
<accession>A0A183GBK3</accession>
<proteinExistence type="predicted"/>
<dbReference type="Gene3D" id="1.20.5.2440">
    <property type="match status" value="1"/>
</dbReference>
<feature type="coiled-coil region" evidence="1">
    <location>
        <begin position="51"/>
        <end position="78"/>
    </location>
</feature>
<dbReference type="Proteomes" id="UP000050761">
    <property type="component" value="Unassembled WGS sequence"/>
</dbReference>
<dbReference type="AlphaFoldDB" id="A0A183GBK3"/>
<sequence>MSVMSGIDFDEEFICPRAVVLSSEMITDAHFQDAMPTSPNKLDSDESSCSHQDLLETLDNLRREIDLKDSRIREVEDYLDKLVSLV</sequence>
<accession>A0A3P8CAG6</accession>